<feature type="domain" description="PAC" evidence="2">
    <location>
        <begin position="359"/>
        <end position="410"/>
    </location>
</feature>
<dbReference type="InterPro" id="IPR000014">
    <property type="entry name" value="PAS"/>
</dbReference>
<dbReference type="SMART" id="SM00052">
    <property type="entry name" value="EAL"/>
    <property type="match status" value="1"/>
</dbReference>
<feature type="domain" description="PAS" evidence="1">
    <location>
        <begin position="288"/>
        <end position="331"/>
    </location>
</feature>
<gene>
    <name evidence="5" type="ORF">K9V48_21705</name>
</gene>
<dbReference type="CDD" id="cd00130">
    <property type="entry name" value="PAS"/>
    <property type="match status" value="2"/>
</dbReference>
<dbReference type="InterPro" id="IPR000700">
    <property type="entry name" value="PAS-assoc_C"/>
</dbReference>
<dbReference type="InterPro" id="IPR001633">
    <property type="entry name" value="EAL_dom"/>
</dbReference>
<dbReference type="SMART" id="SM00267">
    <property type="entry name" value="GGDEF"/>
    <property type="match status" value="1"/>
</dbReference>
<dbReference type="InterPro" id="IPR035965">
    <property type="entry name" value="PAS-like_dom_sf"/>
</dbReference>
<evidence type="ECO:0000313" key="5">
    <source>
        <dbReference type="EMBL" id="MBZ5752781.1"/>
    </source>
</evidence>
<dbReference type="CDD" id="cd01949">
    <property type="entry name" value="GGDEF"/>
    <property type="match status" value="1"/>
</dbReference>
<feature type="domain" description="EAL" evidence="3">
    <location>
        <begin position="583"/>
        <end position="834"/>
    </location>
</feature>
<evidence type="ECO:0000259" key="2">
    <source>
        <dbReference type="PROSITE" id="PS50113"/>
    </source>
</evidence>
<dbReference type="Gene3D" id="3.20.20.450">
    <property type="entry name" value="EAL domain"/>
    <property type="match status" value="1"/>
</dbReference>
<dbReference type="SMART" id="SM00091">
    <property type="entry name" value="PAS"/>
    <property type="match status" value="3"/>
</dbReference>
<dbReference type="Pfam" id="PF00990">
    <property type="entry name" value="GGDEF"/>
    <property type="match status" value="1"/>
</dbReference>
<dbReference type="PANTHER" id="PTHR44757">
    <property type="entry name" value="DIGUANYLATE CYCLASE DGCP"/>
    <property type="match status" value="1"/>
</dbReference>
<evidence type="ECO:0000259" key="1">
    <source>
        <dbReference type="PROSITE" id="PS50112"/>
    </source>
</evidence>
<dbReference type="Gene3D" id="3.30.450.20">
    <property type="entry name" value="PAS domain"/>
    <property type="match status" value="3"/>
</dbReference>
<dbReference type="InterPro" id="IPR052155">
    <property type="entry name" value="Biofilm_reg_signaling"/>
</dbReference>
<sequence length="836" mass="96212">MLVTIISLTTLFMILAIVYAFLYYHTLHTKKLIMAQLKESEDHFHSLVELSPDAIVVHCGHEIVFVNEAGLKMVDATDKNELLGKSIIDYVHPNFKEVVKNRIQQMNEGLKAKMMEQKIIVPNGAMMDVEITGTKIIFENQPAIQLVIKEITEQKRIRRELEVNQQQYQSLFEHNPDGIFSIDHNGKITNVNQALVVLSGYSEDELLTMAFHPLIDEEYSELATENFKKALNGRPQNFELVGLQKDGCRVNLNITIMPIIVDSEIIGVYGIAKDISKEKEALLLLEQKEEKYRSLFDHNLDAVFEMDLNGSFKNINKMAEKLTHFSKKELLTMSYHYLIENSLEREYKNFSIVKEGQPFHIEQKLHDKFGNLIEVDFSAIPIRIQGKTNGVFAIVRDITEKKHAQKRIKELAYTDQLTGLPNRHWFYKELKAIVEQAQKDERPFAILTIDFDNFKSVNDTFGHNAGDYLLRQVSNRLRCCLRKNDKISRLGGDEFIIILDNITRNDVNQIAKRILNEMTPPILIYDQEIIVTLSIGISMYSDCTYDGETLIKQADLAMYLAKESGKNNYQFFTEKLHARATRKLQIKNALSTAIEQNEFTLFYQPQVDLHTRKLIGMEVLLRWNPSFGFVSPSEFIPIAEETGLILPIGEWVIKDACRQLKEWEKQQLPKIRVCVNVSARQLKNRDFPLTVKKIIEEENVNPNYLEFEITESIMLNVEEASQLINELKKLGVKIAIDDFGAGYSSLNGIKNVKIDTLKIDKSLLENVTQNDRMLSMLKAVIGVGKTLNAQVIIEGIETKKQVELLKEFFVIGQGYFYSQPLPPEQLHDVWEEKWKE</sequence>
<proteinExistence type="predicted"/>
<dbReference type="SMART" id="SM00086">
    <property type="entry name" value="PAC"/>
    <property type="match status" value="3"/>
</dbReference>
<dbReference type="Gene3D" id="3.30.70.270">
    <property type="match status" value="1"/>
</dbReference>
<accession>A0ABS7UWT3</accession>
<dbReference type="PROSITE" id="PS50887">
    <property type="entry name" value="GGDEF"/>
    <property type="match status" value="1"/>
</dbReference>
<dbReference type="EMBL" id="JAIQUM010000068">
    <property type="protein sequence ID" value="MBZ5752781.1"/>
    <property type="molecule type" value="Genomic_DNA"/>
</dbReference>
<dbReference type="Pfam" id="PF13426">
    <property type="entry name" value="PAS_9"/>
    <property type="match status" value="1"/>
</dbReference>
<dbReference type="Proteomes" id="UP001165287">
    <property type="component" value="Unassembled WGS sequence"/>
</dbReference>
<evidence type="ECO:0000313" key="6">
    <source>
        <dbReference type="Proteomes" id="UP001165287"/>
    </source>
</evidence>
<dbReference type="InterPro" id="IPR043128">
    <property type="entry name" value="Rev_trsase/Diguanyl_cyclase"/>
</dbReference>
<dbReference type="PROSITE" id="PS50113">
    <property type="entry name" value="PAC"/>
    <property type="match status" value="2"/>
</dbReference>
<name>A0ABS7UWT3_9BACI</name>
<dbReference type="InterPro" id="IPR013767">
    <property type="entry name" value="PAS_fold"/>
</dbReference>
<comment type="caution">
    <text evidence="5">The sequence shown here is derived from an EMBL/GenBank/DDBJ whole genome shotgun (WGS) entry which is preliminary data.</text>
</comment>
<dbReference type="PROSITE" id="PS50883">
    <property type="entry name" value="EAL"/>
    <property type="match status" value="1"/>
</dbReference>
<keyword evidence="6" id="KW-1185">Reference proteome</keyword>
<dbReference type="NCBIfam" id="TIGR00229">
    <property type="entry name" value="sensory_box"/>
    <property type="match status" value="3"/>
</dbReference>
<dbReference type="InterPro" id="IPR029787">
    <property type="entry name" value="Nucleotide_cyclase"/>
</dbReference>
<organism evidence="5 6">
    <name type="scientific">Metabacillus rhizolycopersici</name>
    <dbReference type="NCBI Taxonomy" id="2875709"/>
    <lineage>
        <taxon>Bacteria</taxon>
        <taxon>Bacillati</taxon>
        <taxon>Bacillota</taxon>
        <taxon>Bacilli</taxon>
        <taxon>Bacillales</taxon>
        <taxon>Bacillaceae</taxon>
        <taxon>Metabacillus</taxon>
    </lineage>
</organism>
<feature type="domain" description="PAC" evidence="2">
    <location>
        <begin position="236"/>
        <end position="287"/>
    </location>
</feature>
<dbReference type="Pfam" id="PF00989">
    <property type="entry name" value="PAS"/>
    <property type="match status" value="2"/>
</dbReference>
<dbReference type="PROSITE" id="PS50112">
    <property type="entry name" value="PAS"/>
    <property type="match status" value="2"/>
</dbReference>
<dbReference type="InterPro" id="IPR000160">
    <property type="entry name" value="GGDEF_dom"/>
</dbReference>
<evidence type="ECO:0000259" key="3">
    <source>
        <dbReference type="PROSITE" id="PS50883"/>
    </source>
</evidence>
<dbReference type="InterPro" id="IPR035919">
    <property type="entry name" value="EAL_sf"/>
</dbReference>
<protein>
    <submittedName>
        <fullName evidence="5">EAL domain-containing protein</fullName>
    </submittedName>
</protein>
<dbReference type="SUPFAM" id="SSF141868">
    <property type="entry name" value="EAL domain-like"/>
    <property type="match status" value="1"/>
</dbReference>
<dbReference type="PANTHER" id="PTHR44757:SF2">
    <property type="entry name" value="BIOFILM ARCHITECTURE MAINTENANCE PROTEIN MBAA"/>
    <property type="match status" value="1"/>
</dbReference>
<dbReference type="Pfam" id="PF00563">
    <property type="entry name" value="EAL"/>
    <property type="match status" value="1"/>
</dbReference>
<dbReference type="RefSeq" id="WP_224141228.1">
    <property type="nucleotide sequence ID" value="NZ_JAIQUM010000068.1"/>
</dbReference>
<dbReference type="NCBIfam" id="TIGR00254">
    <property type="entry name" value="GGDEF"/>
    <property type="match status" value="1"/>
</dbReference>
<dbReference type="InterPro" id="IPR001610">
    <property type="entry name" value="PAC"/>
</dbReference>
<dbReference type="CDD" id="cd01948">
    <property type="entry name" value="EAL"/>
    <property type="match status" value="1"/>
</dbReference>
<evidence type="ECO:0000259" key="4">
    <source>
        <dbReference type="PROSITE" id="PS50887"/>
    </source>
</evidence>
<feature type="domain" description="GGDEF" evidence="4">
    <location>
        <begin position="442"/>
        <end position="574"/>
    </location>
</feature>
<feature type="domain" description="PAS" evidence="1">
    <location>
        <begin position="164"/>
        <end position="234"/>
    </location>
</feature>
<dbReference type="SUPFAM" id="SSF55785">
    <property type="entry name" value="PYP-like sensor domain (PAS domain)"/>
    <property type="match status" value="3"/>
</dbReference>
<reference evidence="5" key="1">
    <citation type="submission" date="2024-05" db="EMBL/GenBank/DDBJ databases">
        <title>Metabacillus sp. nov., isolated from the rhizosphere soil of tomato plants.</title>
        <authorList>
            <person name="Ma R."/>
        </authorList>
    </citation>
    <scope>NUCLEOTIDE SEQUENCE</scope>
    <source>
        <strain evidence="5">DBTR6</strain>
    </source>
</reference>
<dbReference type="SUPFAM" id="SSF55073">
    <property type="entry name" value="Nucleotide cyclase"/>
    <property type="match status" value="1"/>
</dbReference>